<name>A0A1D8B3H6_9ACTO</name>
<dbReference type="AlphaFoldDB" id="A0A1D8B3H6"/>
<sequence length="385" mass="39210">MIAVAAAVIIALVAALVWSATRQGGEPSVPPTAAQSSAQSAAQSSSAQSSSATPSPTLTATAPTADDLADALLAVPDGCTVDALKDAEGKVRFSEGTARANAGMYEVSITIDSAYQGSLGGAPTTAARLVCRGGGDTMVEELAFYDPSLALVAALDARKDIGAAAHAALVRPAFTSVEFSADALSLRVSGVSMFGDQASCPTCAPSTEAVVAMRWNGSAFEAVSSWFDTANGAVAAPDQAEAQGFYDAVAAEDYAAAARHASQDDIARLRTEGIAGCAPDDLDTCGMRAVQFPVGGQVGACGAIPDVREGSGEFTIPGDPLGLAFAQSWFTGQPYQQGDFVCGIDTSSSARPLSADGSRYPVWLVVRPTDDPHGFTVVFFGRAFS</sequence>
<keyword evidence="3" id="KW-1185">Reference proteome</keyword>
<dbReference type="KEGG" id="phon:BH719_07420"/>
<organism evidence="2 3">
    <name type="scientific">Pauljensenia hongkongensis</name>
    <dbReference type="NCBI Taxonomy" id="178339"/>
    <lineage>
        <taxon>Bacteria</taxon>
        <taxon>Bacillati</taxon>
        <taxon>Actinomycetota</taxon>
        <taxon>Actinomycetes</taxon>
        <taxon>Actinomycetales</taxon>
        <taxon>Actinomycetaceae</taxon>
        <taxon>Pauljensenia</taxon>
    </lineage>
</organism>
<feature type="region of interest" description="Disordered" evidence="1">
    <location>
        <begin position="24"/>
        <end position="61"/>
    </location>
</feature>
<accession>A0A1D8B3H6</accession>
<evidence type="ECO:0000256" key="1">
    <source>
        <dbReference type="SAM" id="MobiDB-lite"/>
    </source>
</evidence>
<reference evidence="2 3" key="1">
    <citation type="submission" date="2016-09" db="EMBL/GenBank/DDBJ databases">
        <title>Complete genome sequence of Actinomyces hongkongensis HKU8.</title>
        <authorList>
            <person name="Gao Y.-X."/>
            <person name="Zhou Y.-Y."/>
            <person name="Xie Y."/>
            <person name="Wang M."/>
            <person name="Wang S.-J."/>
            <person name="Shen S.-G."/>
        </authorList>
    </citation>
    <scope>NUCLEOTIDE SEQUENCE [LARGE SCALE GENOMIC DNA]</scope>
    <source>
        <strain evidence="2 3">HKU8</strain>
    </source>
</reference>
<evidence type="ECO:0000313" key="3">
    <source>
        <dbReference type="Proteomes" id="UP000095214"/>
    </source>
</evidence>
<feature type="compositionally biased region" description="Low complexity" evidence="1">
    <location>
        <begin position="31"/>
        <end position="61"/>
    </location>
</feature>
<dbReference type="EMBL" id="CP017298">
    <property type="protein sequence ID" value="AOS47694.1"/>
    <property type="molecule type" value="Genomic_DNA"/>
</dbReference>
<evidence type="ECO:0000313" key="2">
    <source>
        <dbReference type="EMBL" id="AOS47694.1"/>
    </source>
</evidence>
<gene>
    <name evidence="2" type="ORF">BH719_07420</name>
</gene>
<dbReference type="Proteomes" id="UP000095214">
    <property type="component" value="Chromosome"/>
</dbReference>
<proteinExistence type="predicted"/>
<protein>
    <submittedName>
        <fullName evidence="2">Uncharacterized protein</fullName>
    </submittedName>
</protein>